<evidence type="ECO:0000256" key="7">
    <source>
        <dbReference type="ARBA" id="ARBA00047899"/>
    </source>
</evidence>
<evidence type="ECO:0000256" key="2">
    <source>
        <dbReference type="ARBA" id="ARBA00022527"/>
    </source>
</evidence>
<dbReference type="PANTHER" id="PTHR24361:SF433">
    <property type="entry name" value="PROTEIN KINASE DOMAIN-CONTAINING PROTEIN"/>
    <property type="match status" value="1"/>
</dbReference>
<organism evidence="10 11">
    <name type="scientific">Armillaria tabescens</name>
    <name type="common">Ringless honey mushroom</name>
    <name type="synonym">Agaricus tabescens</name>
    <dbReference type="NCBI Taxonomy" id="1929756"/>
    <lineage>
        <taxon>Eukaryota</taxon>
        <taxon>Fungi</taxon>
        <taxon>Dikarya</taxon>
        <taxon>Basidiomycota</taxon>
        <taxon>Agaricomycotina</taxon>
        <taxon>Agaricomycetes</taxon>
        <taxon>Agaricomycetidae</taxon>
        <taxon>Agaricales</taxon>
        <taxon>Marasmiineae</taxon>
        <taxon>Physalacriaceae</taxon>
        <taxon>Desarmillaria</taxon>
    </lineage>
</organism>
<evidence type="ECO:0000256" key="1">
    <source>
        <dbReference type="ARBA" id="ARBA00012513"/>
    </source>
</evidence>
<dbReference type="SMART" id="SM00220">
    <property type="entry name" value="S_TKc"/>
    <property type="match status" value="1"/>
</dbReference>
<comment type="caution">
    <text evidence="10">The sequence shown here is derived from an EMBL/GenBank/DDBJ whole genome shotgun (WGS) entry which is preliminary data.</text>
</comment>
<evidence type="ECO:0000259" key="9">
    <source>
        <dbReference type="PROSITE" id="PS50011"/>
    </source>
</evidence>
<dbReference type="AlphaFoldDB" id="A0AA39JTC8"/>
<dbReference type="GO" id="GO:0005737">
    <property type="term" value="C:cytoplasm"/>
    <property type="evidence" value="ECO:0007669"/>
    <property type="project" value="TreeGrafter"/>
</dbReference>
<dbReference type="Pfam" id="PF00069">
    <property type="entry name" value="Pkinase"/>
    <property type="match status" value="1"/>
</dbReference>
<keyword evidence="11" id="KW-1185">Reference proteome</keyword>
<dbReference type="GO" id="GO:0005524">
    <property type="term" value="F:ATP binding"/>
    <property type="evidence" value="ECO:0007669"/>
    <property type="project" value="UniProtKB-KW"/>
</dbReference>
<name>A0AA39JTC8_ARMTA</name>
<keyword evidence="2" id="KW-0723">Serine/threonine-protein kinase</keyword>
<evidence type="ECO:0000256" key="8">
    <source>
        <dbReference type="ARBA" id="ARBA00048679"/>
    </source>
</evidence>
<dbReference type="RefSeq" id="XP_060326167.1">
    <property type="nucleotide sequence ID" value="XM_060470013.1"/>
</dbReference>
<dbReference type="PROSITE" id="PS50011">
    <property type="entry name" value="PROTEIN_KINASE_DOM"/>
    <property type="match status" value="1"/>
</dbReference>
<feature type="domain" description="Protein kinase" evidence="9">
    <location>
        <begin position="128"/>
        <end position="355"/>
    </location>
</feature>
<dbReference type="GeneID" id="85353561"/>
<evidence type="ECO:0000256" key="5">
    <source>
        <dbReference type="ARBA" id="ARBA00022777"/>
    </source>
</evidence>
<dbReference type="InterPro" id="IPR053235">
    <property type="entry name" value="Ser_Thr_kinase"/>
</dbReference>
<evidence type="ECO:0000313" key="10">
    <source>
        <dbReference type="EMBL" id="KAK0447446.1"/>
    </source>
</evidence>
<proteinExistence type="predicted"/>
<dbReference type="PANTHER" id="PTHR24361">
    <property type="entry name" value="MITOGEN-ACTIVATED KINASE KINASE KINASE"/>
    <property type="match status" value="1"/>
</dbReference>
<gene>
    <name evidence="10" type="ORF">EV420DRAFT_1483809</name>
</gene>
<evidence type="ECO:0000256" key="4">
    <source>
        <dbReference type="ARBA" id="ARBA00022741"/>
    </source>
</evidence>
<dbReference type="InterPro" id="IPR000719">
    <property type="entry name" value="Prot_kinase_dom"/>
</dbReference>
<evidence type="ECO:0000256" key="6">
    <source>
        <dbReference type="ARBA" id="ARBA00022840"/>
    </source>
</evidence>
<dbReference type="Gene3D" id="1.10.510.10">
    <property type="entry name" value="Transferase(Phosphotransferase) domain 1"/>
    <property type="match status" value="1"/>
</dbReference>
<dbReference type="InterPro" id="IPR011009">
    <property type="entry name" value="Kinase-like_dom_sf"/>
</dbReference>
<keyword evidence="6" id="KW-0067">ATP-binding</keyword>
<evidence type="ECO:0000313" key="11">
    <source>
        <dbReference type="Proteomes" id="UP001175211"/>
    </source>
</evidence>
<accession>A0AA39JTC8</accession>
<dbReference type="EMBL" id="JAUEPS010000044">
    <property type="protein sequence ID" value="KAK0447446.1"/>
    <property type="molecule type" value="Genomic_DNA"/>
</dbReference>
<dbReference type="SUPFAM" id="SSF56112">
    <property type="entry name" value="Protein kinase-like (PK-like)"/>
    <property type="match status" value="1"/>
</dbReference>
<sequence length="360" mass="40389">MSELQLWDATCKAWGLHVVQSKTPVSDLSKQDTDLVQQLKEVAENVEIRDPEVNWFLIKDSVSAQPYDTADTSILIQTLQLGGTTNTETLQIQNSSESSQEEKTFSILLYAVILRSCRQNFWLGQSVEKINFDPGSGNFGSVNILYDTVSKAVFAEKRCTLPRGRPALANEESLLKRLDHIHIVRFIVEGMTKTLGKIPEDDARAVARQILDGLGYLHSQDPPIVHRDIKGANLLPSTDASRSPILASRNHYLNARTFARTVPWMAPEIVNNAKYCGTKVDVWSFGCTIIEMLCGGHPWTRKGLGHFEAMKRITAFIMPIPDGISLELQEMFAQIFVAAAERKSVNDLWLGCDWIWNKQT</sequence>
<evidence type="ECO:0000256" key="3">
    <source>
        <dbReference type="ARBA" id="ARBA00022679"/>
    </source>
</evidence>
<comment type="catalytic activity">
    <reaction evidence="7">
        <text>L-threonyl-[protein] + ATP = O-phospho-L-threonyl-[protein] + ADP + H(+)</text>
        <dbReference type="Rhea" id="RHEA:46608"/>
        <dbReference type="Rhea" id="RHEA-COMP:11060"/>
        <dbReference type="Rhea" id="RHEA-COMP:11605"/>
        <dbReference type="ChEBI" id="CHEBI:15378"/>
        <dbReference type="ChEBI" id="CHEBI:30013"/>
        <dbReference type="ChEBI" id="CHEBI:30616"/>
        <dbReference type="ChEBI" id="CHEBI:61977"/>
        <dbReference type="ChEBI" id="CHEBI:456216"/>
        <dbReference type="EC" id="2.7.11.1"/>
    </reaction>
</comment>
<protein>
    <recommendedName>
        <fullName evidence="1">non-specific serine/threonine protein kinase</fullName>
        <ecNumber evidence="1">2.7.11.1</ecNumber>
    </recommendedName>
</protein>
<dbReference type="Proteomes" id="UP001175211">
    <property type="component" value="Unassembled WGS sequence"/>
</dbReference>
<dbReference type="EC" id="2.7.11.1" evidence="1"/>
<dbReference type="GO" id="GO:0004674">
    <property type="term" value="F:protein serine/threonine kinase activity"/>
    <property type="evidence" value="ECO:0007669"/>
    <property type="project" value="UniProtKB-KW"/>
</dbReference>
<keyword evidence="4" id="KW-0547">Nucleotide-binding</keyword>
<reference evidence="10" key="1">
    <citation type="submission" date="2023-06" db="EMBL/GenBank/DDBJ databases">
        <authorList>
            <consortium name="Lawrence Berkeley National Laboratory"/>
            <person name="Ahrendt S."/>
            <person name="Sahu N."/>
            <person name="Indic B."/>
            <person name="Wong-Bajracharya J."/>
            <person name="Merenyi Z."/>
            <person name="Ke H.-M."/>
            <person name="Monk M."/>
            <person name="Kocsube S."/>
            <person name="Drula E."/>
            <person name="Lipzen A."/>
            <person name="Balint B."/>
            <person name="Henrissat B."/>
            <person name="Andreopoulos B."/>
            <person name="Martin F.M."/>
            <person name="Harder C.B."/>
            <person name="Rigling D."/>
            <person name="Ford K.L."/>
            <person name="Foster G.D."/>
            <person name="Pangilinan J."/>
            <person name="Papanicolaou A."/>
            <person name="Barry K."/>
            <person name="LaButti K."/>
            <person name="Viragh M."/>
            <person name="Koriabine M."/>
            <person name="Yan M."/>
            <person name="Riley R."/>
            <person name="Champramary S."/>
            <person name="Plett K.L."/>
            <person name="Tsai I.J."/>
            <person name="Slot J."/>
            <person name="Sipos G."/>
            <person name="Plett J."/>
            <person name="Nagy L.G."/>
            <person name="Grigoriev I.V."/>
        </authorList>
    </citation>
    <scope>NUCLEOTIDE SEQUENCE</scope>
    <source>
        <strain evidence="10">CCBAS 213</strain>
    </source>
</reference>
<comment type="catalytic activity">
    <reaction evidence="8">
        <text>L-seryl-[protein] + ATP = O-phospho-L-seryl-[protein] + ADP + H(+)</text>
        <dbReference type="Rhea" id="RHEA:17989"/>
        <dbReference type="Rhea" id="RHEA-COMP:9863"/>
        <dbReference type="Rhea" id="RHEA-COMP:11604"/>
        <dbReference type="ChEBI" id="CHEBI:15378"/>
        <dbReference type="ChEBI" id="CHEBI:29999"/>
        <dbReference type="ChEBI" id="CHEBI:30616"/>
        <dbReference type="ChEBI" id="CHEBI:83421"/>
        <dbReference type="ChEBI" id="CHEBI:456216"/>
        <dbReference type="EC" id="2.7.11.1"/>
    </reaction>
</comment>
<keyword evidence="3" id="KW-0808">Transferase</keyword>
<keyword evidence="5 10" id="KW-0418">Kinase</keyword>